<dbReference type="InterPro" id="IPR053937">
    <property type="entry name" value="GOST_TM"/>
</dbReference>
<feature type="transmembrane region" description="Helical" evidence="6">
    <location>
        <begin position="130"/>
        <end position="153"/>
    </location>
</feature>
<accession>A0A1I7WYP7</accession>
<sequence>MIGFAQSSLNGTQVAIRIDCANDVDLRFEVQYVLRSSPCDKEFLDGTRRGDNLKNLLEATHIFTEKIIQPMIPKNVTRMKPMRNKRESNQVINSSWHPAQTIPLDGIYFLIVKVQNFFYLDSYEQYIFRFYIIMCVFYSILALIWLVLCIKYYKDILRIQYWIGAVIVLGMVEKAFFLSEYSTMNTTGRSIEGIIEILKYNLFIFSSFFLIFHCFGGGLYINISNEIFSVFICYFIVLFIYQQDILISAEIDKNIFLAKNILYSIFILYFF</sequence>
<keyword evidence="3" id="KW-0732">Signal</keyword>
<evidence type="ECO:0000313" key="8">
    <source>
        <dbReference type="Proteomes" id="UP000095283"/>
    </source>
</evidence>
<evidence type="ECO:0000256" key="6">
    <source>
        <dbReference type="SAM" id="Phobius"/>
    </source>
</evidence>
<name>A0A1I7WYP7_HETBA</name>
<dbReference type="GO" id="GO:0042147">
    <property type="term" value="P:retrograde transport, endosome to Golgi"/>
    <property type="evidence" value="ECO:0007669"/>
    <property type="project" value="TreeGrafter"/>
</dbReference>
<evidence type="ECO:0000259" key="7">
    <source>
        <dbReference type="Pfam" id="PF06814"/>
    </source>
</evidence>
<feature type="transmembrane region" description="Helical" evidence="6">
    <location>
        <begin position="200"/>
        <end position="221"/>
    </location>
</feature>
<dbReference type="GO" id="GO:0016020">
    <property type="term" value="C:membrane"/>
    <property type="evidence" value="ECO:0007669"/>
    <property type="project" value="UniProtKB-SubCell"/>
</dbReference>
<dbReference type="AlphaFoldDB" id="A0A1I7WYP7"/>
<reference evidence="9" key="1">
    <citation type="submission" date="2016-11" db="UniProtKB">
        <authorList>
            <consortium name="WormBaseParasite"/>
        </authorList>
    </citation>
    <scope>IDENTIFICATION</scope>
</reference>
<evidence type="ECO:0000256" key="3">
    <source>
        <dbReference type="ARBA" id="ARBA00022729"/>
    </source>
</evidence>
<feature type="domain" description="GOST seven transmembrane" evidence="7">
    <location>
        <begin position="128"/>
        <end position="262"/>
    </location>
</feature>
<evidence type="ECO:0000256" key="4">
    <source>
        <dbReference type="ARBA" id="ARBA00022989"/>
    </source>
</evidence>
<feature type="transmembrane region" description="Helical" evidence="6">
    <location>
        <begin position="227"/>
        <end position="247"/>
    </location>
</feature>
<dbReference type="WBParaSite" id="Hba_10256">
    <property type="protein sequence ID" value="Hba_10256"/>
    <property type="gene ID" value="Hba_10256"/>
</dbReference>
<protein>
    <submittedName>
        <fullName evidence="9">GpcrRhopsn4 domain-containing protein</fullName>
    </submittedName>
</protein>
<dbReference type="PANTHER" id="PTHR21229:SF1">
    <property type="entry name" value="GH17801P"/>
    <property type="match status" value="1"/>
</dbReference>
<proteinExistence type="predicted"/>
<comment type="subcellular location">
    <subcellularLocation>
        <location evidence="1">Membrane</location>
        <topology evidence="1">Multi-pass membrane protein</topology>
    </subcellularLocation>
</comment>
<dbReference type="Pfam" id="PF06814">
    <property type="entry name" value="GOST_TM"/>
    <property type="match status" value="1"/>
</dbReference>
<keyword evidence="5 6" id="KW-0472">Membrane</keyword>
<feature type="transmembrane region" description="Helical" evidence="6">
    <location>
        <begin position="159"/>
        <end position="179"/>
    </location>
</feature>
<keyword evidence="4 6" id="KW-1133">Transmembrane helix</keyword>
<evidence type="ECO:0000256" key="1">
    <source>
        <dbReference type="ARBA" id="ARBA00004141"/>
    </source>
</evidence>
<evidence type="ECO:0000256" key="5">
    <source>
        <dbReference type="ARBA" id="ARBA00023136"/>
    </source>
</evidence>
<evidence type="ECO:0000256" key="2">
    <source>
        <dbReference type="ARBA" id="ARBA00022692"/>
    </source>
</evidence>
<dbReference type="PANTHER" id="PTHR21229">
    <property type="entry name" value="LUNG SEVEN TRANSMEMBRANE RECEPTOR"/>
    <property type="match status" value="1"/>
</dbReference>
<dbReference type="Proteomes" id="UP000095283">
    <property type="component" value="Unplaced"/>
</dbReference>
<dbReference type="InterPro" id="IPR009637">
    <property type="entry name" value="GPR107/GPR108-like"/>
</dbReference>
<organism evidence="8 9">
    <name type="scientific">Heterorhabditis bacteriophora</name>
    <name type="common">Entomopathogenic nematode worm</name>
    <dbReference type="NCBI Taxonomy" id="37862"/>
    <lineage>
        <taxon>Eukaryota</taxon>
        <taxon>Metazoa</taxon>
        <taxon>Ecdysozoa</taxon>
        <taxon>Nematoda</taxon>
        <taxon>Chromadorea</taxon>
        <taxon>Rhabditida</taxon>
        <taxon>Rhabditina</taxon>
        <taxon>Rhabditomorpha</taxon>
        <taxon>Strongyloidea</taxon>
        <taxon>Heterorhabditidae</taxon>
        <taxon>Heterorhabditis</taxon>
    </lineage>
</organism>
<dbReference type="GO" id="GO:0005829">
    <property type="term" value="C:cytosol"/>
    <property type="evidence" value="ECO:0007669"/>
    <property type="project" value="GOC"/>
</dbReference>
<keyword evidence="8" id="KW-1185">Reference proteome</keyword>
<evidence type="ECO:0000313" key="9">
    <source>
        <dbReference type="WBParaSite" id="Hba_10256"/>
    </source>
</evidence>
<dbReference type="GO" id="GO:0005794">
    <property type="term" value="C:Golgi apparatus"/>
    <property type="evidence" value="ECO:0007669"/>
    <property type="project" value="TreeGrafter"/>
</dbReference>
<keyword evidence="2 6" id="KW-0812">Transmembrane</keyword>